<dbReference type="EMBL" id="CAJNOQ010002312">
    <property type="protein sequence ID" value="CAF0951108.1"/>
    <property type="molecule type" value="Genomic_DNA"/>
</dbReference>
<dbReference type="EMBL" id="CAJOBC010002311">
    <property type="protein sequence ID" value="CAF3726785.1"/>
    <property type="molecule type" value="Genomic_DNA"/>
</dbReference>
<organism evidence="2 4">
    <name type="scientific">Didymodactylos carnosus</name>
    <dbReference type="NCBI Taxonomy" id="1234261"/>
    <lineage>
        <taxon>Eukaryota</taxon>
        <taxon>Metazoa</taxon>
        <taxon>Spiralia</taxon>
        <taxon>Gnathifera</taxon>
        <taxon>Rotifera</taxon>
        <taxon>Eurotatoria</taxon>
        <taxon>Bdelloidea</taxon>
        <taxon>Philodinida</taxon>
        <taxon>Philodinidae</taxon>
        <taxon>Didymodactylos</taxon>
    </lineage>
</organism>
<evidence type="ECO:0000313" key="3">
    <source>
        <dbReference type="EMBL" id="CAF3726785.1"/>
    </source>
</evidence>
<keyword evidence="1" id="KW-0472">Membrane</keyword>
<protein>
    <submittedName>
        <fullName evidence="2">Uncharacterized protein</fullName>
    </submittedName>
</protein>
<feature type="transmembrane region" description="Helical" evidence="1">
    <location>
        <begin position="158"/>
        <end position="178"/>
    </location>
</feature>
<keyword evidence="1" id="KW-0812">Transmembrane</keyword>
<dbReference type="AlphaFoldDB" id="A0A814D6Q3"/>
<dbReference type="Proteomes" id="UP000681722">
    <property type="component" value="Unassembled WGS sequence"/>
</dbReference>
<evidence type="ECO:0000313" key="4">
    <source>
        <dbReference type="Proteomes" id="UP000663829"/>
    </source>
</evidence>
<name>A0A814D6Q3_9BILA</name>
<keyword evidence="4" id="KW-1185">Reference proteome</keyword>
<dbReference type="OrthoDB" id="10027374at2759"/>
<accession>A0A814D6Q3</accession>
<dbReference type="Proteomes" id="UP000663829">
    <property type="component" value="Unassembled WGS sequence"/>
</dbReference>
<reference evidence="2" key="1">
    <citation type="submission" date="2021-02" db="EMBL/GenBank/DDBJ databases">
        <authorList>
            <person name="Nowell W R."/>
        </authorList>
    </citation>
    <scope>NUCLEOTIDE SEQUENCE</scope>
</reference>
<evidence type="ECO:0000256" key="1">
    <source>
        <dbReference type="SAM" id="Phobius"/>
    </source>
</evidence>
<evidence type="ECO:0000313" key="2">
    <source>
        <dbReference type="EMBL" id="CAF0951108.1"/>
    </source>
</evidence>
<sequence length="235" mass="26494">MCICKDPFNCTSCVFLPKHSLLPSIRQCRAHLEPSPIQLIHLVPNINNYAYCLHQNCCIKPLYTSHVCTLCQLRIITTDDDRCYQVCSNDKRCGVLCLQPKVSFFMKCDCDSNRLKNVTCGCIKYSTNVQNMDNQQDYCQHTVLPPTTTPRWMQKSGFPAAGILLLVIIGAAVIIALIKFIHHHLHGVPTSVNNTNQNIVRIYNHPSTVPICYQADISDIGDNHSQYGIKLRDSS</sequence>
<gene>
    <name evidence="2" type="ORF">GPM918_LOCUS11248</name>
    <name evidence="3" type="ORF">SRO942_LOCUS11247</name>
</gene>
<keyword evidence="1" id="KW-1133">Transmembrane helix</keyword>
<proteinExistence type="predicted"/>
<comment type="caution">
    <text evidence="2">The sequence shown here is derived from an EMBL/GenBank/DDBJ whole genome shotgun (WGS) entry which is preliminary data.</text>
</comment>